<keyword evidence="3" id="KW-0813">Transport</keyword>
<evidence type="ECO:0000313" key="16">
    <source>
        <dbReference type="EMBL" id="RAK49661.1"/>
    </source>
</evidence>
<dbReference type="Proteomes" id="UP000249579">
    <property type="component" value="Unassembled WGS sequence"/>
</dbReference>
<keyword evidence="5" id="KW-0597">Phosphoprotein</keyword>
<keyword evidence="4" id="KW-0104">Cadmium</keyword>
<dbReference type="NCBIfam" id="TIGR01525">
    <property type="entry name" value="ATPase-IB_hvy"/>
    <property type="match status" value="1"/>
</dbReference>
<dbReference type="InterPro" id="IPR044492">
    <property type="entry name" value="P_typ_ATPase_HD_dom"/>
</dbReference>
<dbReference type="NCBIfam" id="TIGR01494">
    <property type="entry name" value="ATPase_P-type"/>
    <property type="match status" value="1"/>
</dbReference>
<dbReference type="InterPro" id="IPR023214">
    <property type="entry name" value="HAD_sf"/>
</dbReference>
<name>A0A328A564_9STAP</name>
<evidence type="ECO:0000256" key="8">
    <source>
        <dbReference type="ARBA" id="ARBA00022967"/>
    </source>
</evidence>
<dbReference type="PANTHER" id="PTHR48085:SF5">
    <property type="entry name" value="CADMIUM_ZINC-TRANSPORTING ATPASE HMA4-RELATED"/>
    <property type="match status" value="1"/>
</dbReference>
<dbReference type="PANTHER" id="PTHR48085">
    <property type="entry name" value="CADMIUM/ZINC-TRANSPORTING ATPASE HMA2-RELATED"/>
    <property type="match status" value="1"/>
</dbReference>
<dbReference type="InterPro" id="IPR023299">
    <property type="entry name" value="ATPase_P-typ_cyto_dom_N"/>
</dbReference>
<keyword evidence="8" id="KW-1278">Translocase</keyword>
<dbReference type="InterPro" id="IPR027256">
    <property type="entry name" value="P-typ_ATPase_IB"/>
</dbReference>
<dbReference type="PRINTS" id="PR00119">
    <property type="entry name" value="CATATPASE"/>
</dbReference>
<evidence type="ECO:0000256" key="13">
    <source>
        <dbReference type="ARBA" id="ARBA00049338"/>
    </source>
</evidence>
<keyword evidence="14" id="KW-0547">Nucleotide-binding</keyword>
<keyword evidence="9 14" id="KW-1133">Transmembrane helix</keyword>
<feature type="transmembrane region" description="Helical" evidence="14">
    <location>
        <begin position="38"/>
        <end position="56"/>
    </location>
</feature>
<dbReference type="Gene3D" id="3.40.1110.10">
    <property type="entry name" value="Calcium-transporting ATPase, cytoplasmic domain N"/>
    <property type="match status" value="1"/>
</dbReference>
<dbReference type="SUPFAM" id="SSF81665">
    <property type="entry name" value="Calcium ATPase, transmembrane domain M"/>
    <property type="match status" value="1"/>
</dbReference>
<feature type="transmembrane region" description="Helical" evidence="14">
    <location>
        <begin position="234"/>
        <end position="252"/>
    </location>
</feature>
<gene>
    <name evidence="16" type="ORF">BHX94_04395</name>
</gene>
<dbReference type="PROSITE" id="PS00154">
    <property type="entry name" value="ATPASE_E1_E2"/>
    <property type="match status" value="1"/>
</dbReference>
<comment type="catalytic activity">
    <reaction evidence="13">
        <text>Cd(2+)(in) + ATP + H2O = Cd(2+)(out) + ADP + phosphate + H(+)</text>
        <dbReference type="Rhea" id="RHEA:12132"/>
        <dbReference type="ChEBI" id="CHEBI:15377"/>
        <dbReference type="ChEBI" id="CHEBI:15378"/>
        <dbReference type="ChEBI" id="CHEBI:30616"/>
        <dbReference type="ChEBI" id="CHEBI:43474"/>
        <dbReference type="ChEBI" id="CHEBI:48775"/>
        <dbReference type="ChEBI" id="CHEBI:456216"/>
        <dbReference type="EC" id="7.2.2.21"/>
    </reaction>
</comment>
<dbReference type="GO" id="GO:0008551">
    <property type="term" value="F:P-type cadmium transporter activity"/>
    <property type="evidence" value="ECO:0007669"/>
    <property type="project" value="UniProtKB-EC"/>
</dbReference>
<dbReference type="GO" id="GO:0005886">
    <property type="term" value="C:plasma membrane"/>
    <property type="evidence" value="ECO:0007669"/>
    <property type="project" value="UniProtKB-SubCell"/>
</dbReference>
<dbReference type="EMBL" id="PZJG01000002">
    <property type="protein sequence ID" value="RAK49661.1"/>
    <property type="molecule type" value="Genomic_DNA"/>
</dbReference>
<dbReference type="Gene3D" id="3.40.50.1000">
    <property type="entry name" value="HAD superfamily/HAD-like"/>
    <property type="match status" value="1"/>
</dbReference>
<feature type="transmembrane region" description="Helical" evidence="14">
    <location>
        <begin position="590"/>
        <end position="608"/>
    </location>
</feature>
<comment type="subcellular location">
    <subcellularLocation>
        <location evidence="1">Cell membrane</location>
        <topology evidence="1">Multi-pass membrane protein</topology>
    </subcellularLocation>
</comment>
<dbReference type="Pfam" id="PF00122">
    <property type="entry name" value="E1-E2_ATPase"/>
    <property type="match status" value="1"/>
</dbReference>
<dbReference type="InterPro" id="IPR059000">
    <property type="entry name" value="ATPase_P-type_domA"/>
</dbReference>
<dbReference type="InterPro" id="IPR018303">
    <property type="entry name" value="ATPase_P-typ_P_site"/>
</dbReference>
<dbReference type="SUPFAM" id="SSF81653">
    <property type="entry name" value="Calcium ATPase, transduction domain A"/>
    <property type="match status" value="1"/>
</dbReference>
<dbReference type="SFLD" id="SFLDG00002">
    <property type="entry name" value="C1.7:_P-type_atpase_like"/>
    <property type="match status" value="1"/>
</dbReference>
<dbReference type="OrthoDB" id="9813266at2"/>
<evidence type="ECO:0000256" key="14">
    <source>
        <dbReference type="RuleBase" id="RU362081"/>
    </source>
</evidence>
<dbReference type="PROSITE" id="PS01229">
    <property type="entry name" value="COF_2"/>
    <property type="match status" value="1"/>
</dbReference>
<dbReference type="CDD" id="cd02079">
    <property type="entry name" value="P-type_ATPase_HM"/>
    <property type="match status" value="1"/>
</dbReference>
<dbReference type="EC" id="7.2.2.21" evidence="12"/>
<dbReference type="SUPFAM" id="SSF81660">
    <property type="entry name" value="Metal cation-transporting ATPase, ATP-binding domain N"/>
    <property type="match status" value="1"/>
</dbReference>
<evidence type="ECO:0000259" key="15">
    <source>
        <dbReference type="Pfam" id="PF00122"/>
    </source>
</evidence>
<evidence type="ECO:0000256" key="7">
    <source>
        <dbReference type="ARBA" id="ARBA00022723"/>
    </source>
</evidence>
<dbReference type="Pfam" id="PF00702">
    <property type="entry name" value="Hydrolase"/>
    <property type="match status" value="1"/>
</dbReference>
<evidence type="ECO:0000256" key="12">
    <source>
        <dbReference type="ARBA" id="ARBA00039103"/>
    </source>
</evidence>
<dbReference type="Gene3D" id="2.70.150.10">
    <property type="entry name" value="Calcium-transporting ATPase, cytoplasmic transduction domain A"/>
    <property type="match status" value="1"/>
</dbReference>
<evidence type="ECO:0000256" key="4">
    <source>
        <dbReference type="ARBA" id="ARBA00022539"/>
    </source>
</evidence>
<reference evidence="16 17" key="1">
    <citation type="journal article" date="2018" name="Front. Microbiol.">
        <title>Description and Comparative Genomics of Macrococcus caseolyticus subsp. hominis subsp. nov., Macrococcus goetzii sp. nov., Macrococcus epidermidis sp. nov., and Macrococcus bohemicus sp. nov., Novel Macrococci From Human Clinical Material With Virulence Potential and Suspected Uptake of Foreign DNA by Natural Transformation.</title>
        <authorList>
            <person name="Maslanova I."/>
            <person name="Wertheimer Z."/>
            <person name="Sedlacek I."/>
            <person name="Svec P."/>
            <person name="Indrakova A."/>
            <person name="Kovarovic V."/>
            <person name="Schumann P."/>
            <person name="Sproer C."/>
            <person name="Kralova S."/>
            <person name="Sedo O."/>
            <person name="Kristofova L."/>
            <person name="Vrbovska V."/>
            <person name="Fuzik T."/>
            <person name="Petras P."/>
            <person name="Zdrahal Z."/>
            <person name="Ruzickova V."/>
            <person name="Doskar J."/>
            <person name="Pantucek R."/>
        </authorList>
    </citation>
    <scope>NUCLEOTIDE SEQUENCE [LARGE SCALE GENOMIC DNA]</scope>
    <source>
        <strain evidence="16 17">03/115</strain>
    </source>
</reference>
<keyword evidence="11 14" id="KW-0472">Membrane</keyword>
<proteinExistence type="inferred from homology"/>
<feature type="transmembrane region" description="Helical" evidence="14">
    <location>
        <begin position="567"/>
        <end position="584"/>
    </location>
</feature>
<dbReference type="InterPro" id="IPR023298">
    <property type="entry name" value="ATPase_P-typ_TM_dom_sf"/>
</dbReference>
<dbReference type="RefSeq" id="WP_111745173.1">
    <property type="nucleotide sequence ID" value="NZ_JBHSQY010000031.1"/>
</dbReference>
<evidence type="ECO:0000256" key="5">
    <source>
        <dbReference type="ARBA" id="ARBA00022553"/>
    </source>
</evidence>
<feature type="domain" description="P-type ATPase A" evidence="15">
    <location>
        <begin position="117"/>
        <end position="218"/>
    </location>
</feature>
<dbReference type="SUPFAM" id="SSF56784">
    <property type="entry name" value="HAD-like"/>
    <property type="match status" value="1"/>
</dbReference>
<protein>
    <recommendedName>
        <fullName evidence="12">Cd(2+)-exporting ATPase</fullName>
        <ecNumber evidence="12">7.2.2.21</ecNumber>
    </recommendedName>
</protein>
<evidence type="ECO:0000256" key="9">
    <source>
        <dbReference type="ARBA" id="ARBA00022989"/>
    </source>
</evidence>
<dbReference type="InterPro" id="IPR001757">
    <property type="entry name" value="P_typ_ATPase"/>
</dbReference>
<dbReference type="InterPro" id="IPR051014">
    <property type="entry name" value="Cation_Transport_ATPase_IB"/>
</dbReference>
<dbReference type="PRINTS" id="PR00120">
    <property type="entry name" value="HATPASE"/>
</dbReference>
<dbReference type="GO" id="GO:0016887">
    <property type="term" value="F:ATP hydrolysis activity"/>
    <property type="evidence" value="ECO:0007669"/>
    <property type="project" value="InterPro"/>
</dbReference>
<feature type="transmembrane region" description="Helical" evidence="14">
    <location>
        <begin position="63"/>
        <end position="80"/>
    </location>
</feature>
<dbReference type="NCBIfam" id="TIGR01511">
    <property type="entry name" value="ATPase-IB1_Cu"/>
    <property type="match status" value="1"/>
</dbReference>
<keyword evidence="6 14" id="KW-0812">Transmembrane</keyword>
<feature type="transmembrane region" description="Helical" evidence="14">
    <location>
        <begin position="86"/>
        <end position="104"/>
    </location>
</feature>
<evidence type="ECO:0000313" key="17">
    <source>
        <dbReference type="Proteomes" id="UP000249579"/>
    </source>
</evidence>
<dbReference type="SFLD" id="SFLDF00027">
    <property type="entry name" value="p-type_atpase"/>
    <property type="match status" value="1"/>
</dbReference>
<comment type="similarity">
    <text evidence="2 14">Belongs to the cation transport ATPase (P-type) (TC 3.A.3) family. Type IB subfamily.</text>
</comment>
<dbReference type="GO" id="GO:0046872">
    <property type="term" value="F:metal ion binding"/>
    <property type="evidence" value="ECO:0007669"/>
    <property type="project" value="UniProtKB-KW"/>
</dbReference>
<evidence type="ECO:0000256" key="2">
    <source>
        <dbReference type="ARBA" id="ARBA00006024"/>
    </source>
</evidence>
<keyword evidence="7 14" id="KW-0479">Metal-binding</keyword>
<evidence type="ECO:0000256" key="1">
    <source>
        <dbReference type="ARBA" id="ARBA00004651"/>
    </source>
</evidence>
<accession>A0A328A564</accession>
<comment type="caution">
    <text evidence="16">The sequence shown here is derived from an EMBL/GenBank/DDBJ whole genome shotgun (WGS) entry which is preliminary data.</text>
</comment>
<feature type="transmembrane region" description="Helical" evidence="14">
    <location>
        <begin position="258"/>
        <end position="278"/>
    </location>
</feature>
<evidence type="ECO:0000256" key="11">
    <source>
        <dbReference type="ARBA" id="ARBA00023136"/>
    </source>
</evidence>
<dbReference type="FunFam" id="2.70.150.10:FF:000002">
    <property type="entry name" value="Copper-transporting ATPase 1, putative"/>
    <property type="match status" value="1"/>
</dbReference>
<dbReference type="InterPro" id="IPR036412">
    <property type="entry name" value="HAD-like_sf"/>
</dbReference>
<evidence type="ECO:0000256" key="10">
    <source>
        <dbReference type="ARBA" id="ARBA00023065"/>
    </source>
</evidence>
<dbReference type="InterPro" id="IPR008250">
    <property type="entry name" value="ATPase_P-typ_transduc_dom_A_sf"/>
</dbReference>
<organism evidence="16 17">
    <name type="scientific">Macrococcoides bohemicum</name>
    <dbReference type="NCBI Taxonomy" id="1903056"/>
    <lineage>
        <taxon>Bacteria</taxon>
        <taxon>Bacillati</taxon>
        <taxon>Bacillota</taxon>
        <taxon>Bacilli</taxon>
        <taxon>Bacillales</taxon>
        <taxon>Staphylococcaceae</taxon>
        <taxon>Macrococcoides</taxon>
    </lineage>
</organism>
<evidence type="ECO:0000256" key="6">
    <source>
        <dbReference type="ARBA" id="ARBA00022692"/>
    </source>
</evidence>
<evidence type="ECO:0000256" key="3">
    <source>
        <dbReference type="ARBA" id="ARBA00022448"/>
    </source>
</evidence>
<dbReference type="AlphaFoldDB" id="A0A328A564"/>
<keyword evidence="14" id="KW-1003">Cell membrane</keyword>
<dbReference type="SFLD" id="SFLDS00003">
    <property type="entry name" value="Haloacid_Dehalogenase"/>
    <property type="match status" value="1"/>
</dbReference>
<sequence>MQRFIMKSKDYIMVLCGTLIVVGLIAEFVLKVQLISEILLGLASILAVSPILIQGYHSLRVKVISIDVLVSVAVLGALLIRNFKEAAIVSFLFLLGAFLEKRTLKKTRSAIQSLVTLVPEKVVILREHGKTETIDIDDVATNDILLVKTGDKVPVDGHVVYGSGALNEASITGESKWVQKSLNDKVYAGTIVENGTIRIQTETVGEDTLFGKIIELVEEAQDSKSAAEKFIDRFSKYYTPFVLLLAIIVGMLTRDVALAITILVLGCPGALVIGVPVSNVTGIGNGAKHGVLLKGSEMINDFSKVDTIVFDKTGTLTEGNPTVAYKKIIGENKQSILSYLYSIEHESNHPLAKAILNDIGSQKIVRFDKVDVIKGKGIVAYSGDKKIILGNLSLMHNYDVEINNNNREKINKLIESGQSIVLMAINKELEVMIGIQDQLRHDVKRNLLQLKHQGVKKLIILSGDNQGTVNRVAEQLPIDIALGGMLPEDKAEYIKMLQDKGEKVAFVGDGINDSPSLATANIGIAMGGGTDVAIETSDVVLMHSAMEQLSYAHGLTKKISNNMKQNIIIALGVVLVLLLSLIFAEWMNMTIGMLVHEVSIIVVILNGMRLMRYRNNTKLDNYQVNNKQKAI</sequence>
<feature type="transmembrane region" description="Helical" evidence="14">
    <location>
        <begin position="12"/>
        <end position="32"/>
    </location>
</feature>
<keyword evidence="10" id="KW-0406">Ion transport</keyword>
<dbReference type="GO" id="GO:0005524">
    <property type="term" value="F:ATP binding"/>
    <property type="evidence" value="ECO:0007669"/>
    <property type="project" value="UniProtKB-UniRule"/>
</dbReference>
<keyword evidence="14" id="KW-0067">ATP-binding</keyword>